<dbReference type="Gene3D" id="3.30.70.1060">
    <property type="entry name" value="Dimeric alpha+beta barrel"/>
    <property type="match status" value="1"/>
</dbReference>
<dbReference type="GeneID" id="39590326"/>
<dbReference type="AlphaFoldDB" id="A0A427XZL3"/>
<accession>A0A427XZL3</accession>
<evidence type="ECO:0000313" key="2">
    <source>
        <dbReference type="EMBL" id="RSH84269.1"/>
    </source>
</evidence>
<dbReference type="InterPro" id="IPR051807">
    <property type="entry name" value="Sec-metab_biosynth-assoc"/>
</dbReference>
<keyword evidence="3" id="KW-1185">Reference proteome</keyword>
<dbReference type="PANTHER" id="PTHR33606:SF3">
    <property type="entry name" value="PROTEIN YCII"/>
    <property type="match status" value="1"/>
</dbReference>
<organism evidence="2 3">
    <name type="scientific">Apiotrichum porosum</name>
    <dbReference type="NCBI Taxonomy" id="105984"/>
    <lineage>
        <taxon>Eukaryota</taxon>
        <taxon>Fungi</taxon>
        <taxon>Dikarya</taxon>
        <taxon>Basidiomycota</taxon>
        <taxon>Agaricomycotina</taxon>
        <taxon>Tremellomycetes</taxon>
        <taxon>Trichosporonales</taxon>
        <taxon>Trichosporonaceae</taxon>
        <taxon>Apiotrichum</taxon>
    </lineage>
</organism>
<dbReference type="EMBL" id="RSCE01000003">
    <property type="protein sequence ID" value="RSH84269.1"/>
    <property type="molecule type" value="Genomic_DNA"/>
</dbReference>
<dbReference type="SUPFAM" id="SSF54909">
    <property type="entry name" value="Dimeric alpha+beta barrel"/>
    <property type="match status" value="1"/>
</dbReference>
<name>A0A427XZL3_9TREE</name>
<dbReference type="InterPro" id="IPR011008">
    <property type="entry name" value="Dimeric_a/b-barrel"/>
</dbReference>
<dbReference type="Proteomes" id="UP000279236">
    <property type="component" value="Unassembled WGS sequence"/>
</dbReference>
<sequence>MPSFLIYAPDYPESLAKRLSVRPEHVELIHKDIASGQQEFGRPFYPPADAKPHGLPEGTPNIGGSFMVWNLPSREAVWERIKQDAYWRHGVWDKERTFVEEFLPPPPAGHK</sequence>
<dbReference type="InterPro" id="IPR005545">
    <property type="entry name" value="YCII"/>
</dbReference>
<dbReference type="Pfam" id="PF03795">
    <property type="entry name" value="YCII"/>
    <property type="match status" value="1"/>
</dbReference>
<dbReference type="RefSeq" id="XP_028477717.1">
    <property type="nucleotide sequence ID" value="XM_028621265.1"/>
</dbReference>
<feature type="domain" description="YCII-related" evidence="1">
    <location>
        <begin position="4"/>
        <end position="93"/>
    </location>
</feature>
<dbReference type="PANTHER" id="PTHR33606">
    <property type="entry name" value="PROTEIN YCII"/>
    <property type="match status" value="1"/>
</dbReference>
<protein>
    <recommendedName>
        <fullName evidence="1">YCII-related domain-containing protein</fullName>
    </recommendedName>
</protein>
<proteinExistence type="predicted"/>
<gene>
    <name evidence="2" type="ORF">EHS24_005783</name>
</gene>
<evidence type="ECO:0000259" key="1">
    <source>
        <dbReference type="Pfam" id="PF03795"/>
    </source>
</evidence>
<comment type="caution">
    <text evidence="2">The sequence shown here is derived from an EMBL/GenBank/DDBJ whole genome shotgun (WGS) entry which is preliminary data.</text>
</comment>
<dbReference type="OrthoDB" id="5519740at2759"/>
<reference evidence="2 3" key="1">
    <citation type="submission" date="2018-11" db="EMBL/GenBank/DDBJ databases">
        <title>Genome sequence of Apiotrichum porosum DSM 27194.</title>
        <authorList>
            <person name="Aliyu H."/>
            <person name="Gorte O."/>
            <person name="Ochsenreither K."/>
        </authorList>
    </citation>
    <scope>NUCLEOTIDE SEQUENCE [LARGE SCALE GENOMIC DNA]</scope>
    <source>
        <strain evidence="2 3">DSM 27194</strain>
    </source>
</reference>
<evidence type="ECO:0000313" key="3">
    <source>
        <dbReference type="Proteomes" id="UP000279236"/>
    </source>
</evidence>